<dbReference type="Proteomes" id="UP000005207">
    <property type="component" value="Linkage group LG3"/>
</dbReference>
<dbReference type="PANTHER" id="PTHR11481:SF64">
    <property type="entry name" value="FC RECEPTOR-LIKE PROTEIN 4"/>
    <property type="match status" value="1"/>
</dbReference>
<dbReference type="Gene3D" id="2.60.40.10">
    <property type="entry name" value="Immunoglobulins"/>
    <property type="match status" value="2"/>
</dbReference>
<dbReference type="GO" id="GO:0007166">
    <property type="term" value="P:cell surface receptor signaling pathway"/>
    <property type="evidence" value="ECO:0007669"/>
    <property type="project" value="TreeGrafter"/>
</dbReference>
<evidence type="ECO:0000256" key="1">
    <source>
        <dbReference type="ARBA" id="ARBA00022729"/>
    </source>
</evidence>
<dbReference type="PROSITE" id="PS50835">
    <property type="entry name" value="IG_LIKE"/>
    <property type="match status" value="1"/>
</dbReference>
<dbReference type="Ensembl" id="ENSONIT00000038068.1">
    <property type="protein sequence ID" value="ENSONIP00000070861.1"/>
    <property type="gene ID" value="ENSONIG00000027248.1"/>
</dbReference>
<gene>
    <name evidence="5" type="primary">LOC106096553</name>
</gene>
<dbReference type="GO" id="GO:0009897">
    <property type="term" value="C:external side of plasma membrane"/>
    <property type="evidence" value="ECO:0007669"/>
    <property type="project" value="TreeGrafter"/>
</dbReference>
<protein>
    <recommendedName>
        <fullName evidence="4">Ig-like domain-containing protein</fullName>
    </recommendedName>
</protein>
<dbReference type="InterPro" id="IPR003599">
    <property type="entry name" value="Ig_sub"/>
</dbReference>
<evidence type="ECO:0000313" key="6">
    <source>
        <dbReference type="Proteomes" id="UP000005207"/>
    </source>
</evidence>
<reference evidence="5" key="2">
    <citation type="submission" date="2025-08" db="UniProtKB">
        <authorList>
            <consortium name="Ensembl"/>
        </authorList>
    </citation>
    <scope>IDENTIFICATION</scope>
</reference>
<dbReference type="InterPro" id="IPR013783">
    <property type="entry name" value="Ig-like_fold"/>
</dbReference>
<dbReference type="GeneTree" id="ENSGT00940000163711"/>
<feature type="transmembrane region" description="Helical" evidence="3">
    <location>
        <begin position="219"/>
        <end position="238"/>
    </location>
</feature>
<keyword evidence="2" id="KW-1015">Disulfide bond</keyword>
<keyword evidence="3" id="KW-0812">Transmembrane</keyword>
<organism evidence="5 6">
    <name type="scientific">Oreochromis niloticus</name>
    <name type="common">Nile tilapia</name>
    <name type="synonym">Tilapia nilotica</name>
    <dbReference type="NCBI Taxonomy" id="8128"/>
    <lineage>
        <taxon>Eukaryota</taxon>
        <taxon>Metazoa</taxon>
        <taxon>Chordata</taxon>
        <taxon>Craniata</taxon>
        <taxon>Vertebrata</taxon>
        <taxon>Euteleostomi</taxon>
        <taxon>Actinopterygii</taxon>
        <taxon>Neopterygii</taxon>
        <taxon>Teleostei</taxon>
        <taxon>Neoteleostei</taxon>
        <taxon>Acanthomorphata</taxon>
        <taxon>Ovalentaria</taxon>
        <taxon>Cichlomorphae</taxon>
        <taxon>Cichliformes</taxon>
        <taxon>Cichlidae</taxon>
        <taxon>African cichlids</taxon>
        <taxon>Pseudocrenilabrinae</taxon>
        <taxon>Oreochromini</taxon>
        <taxon>Oreochromis</taxon>
    </lineage>
</organism>
<dbReference type="InterPro" id="IPR007110">
    <property type="entry name" value="Ig-like_dom"/>
</dbReference>
<evidence type="ECO:0000313" key="5">
    <source>
        <dbReference type="Ensembl" id="ENSONIP00000070861.1"/>
    </source>
</evidence>
<sequence>MAVNKNVSTYNSNICACVTCLIKYLSFQSFFFCAASLRVIPNRSQFFQYDSISISCGQQENSSEWRVKRNTSSHINTTCPSSSNGINESHCFISDLYPADSGVYWCESAAGECFDAVTITVAAGSVILESPVHPVMEGDTVILLCNHMTTVYDNLIIEFYKNELLIGRSSTGNLTIYRVSKCDEGLYKCNISGVGVSPDSWMTVRAGHPELRHPGLTHIQFPVACIFLLLFSAVLLSLSSKGKIDPVVVPYTEVIYTQKCRRKGRRLRKRSLMLSSKAAYRCVCTHTSCTVLTYKADS</sequence>
<dbReference type="InterPro" id="IPR036179">
    <property type="entry name" value="Ig-like_dom_sf"/>
</dbReference>
<dbReference type="SMART" id="SM00409">
    <property type="entry name" value="IG"/>
    <property type="match status" value="2"/>
</dbReference>
<dbReference type="InParanoid" id="A0A669EID2"/>
<dbReference type="GO" id="GO:0006955">
    <property type="term" value="P:immune response"/>
    <property type="evidence" value="ECO:0007669"/>
    <property type="project" value="TreeGrafter"/>
</dbReference>
<proteinExistence type="predicted"/>
<reference evidence="5" key="3">
    <citation type="submission" date="2025-09" db="UniProtKB">
        <authorList>
            <consortium name="Ensembl"/>
        </authorList>
    </citation>
    <scope>IDENTIFICATION</scope>
</reference>
<dbReference type="AlphaFoldDB" id="A0A669EID2"/>
<reference evidence="6" key="1">
    <citation type="submission" date="2012-01" db="EMBL/GenBank/DDBJ databases">
        <title>The Genome Sequence of Oreochromis niloticus (Nile Tilapia).</title>
        <authorList>
            <consortium name="Broad Institute Genome Assembly Team"/>
            <consortium name="Broad Institute Sequencing Platform"/>
            <person name="Di Palma F."/>
            <person name="Johnson J."/>
            <person name="Lander E.S."/>
            <person name="Lindblad-Toh K."/>
        </authorList>
    </citation>
    <scope>NUCLEOTIDE SEQUENCE [LARGE SCALE GENOMIC DNA]</scope>
</reference>
<dbReference type="InterPro" id="IPR050488">
    <property type="entry name" value="Ig_Fc_receptor"/>
</dbReference>
<keyword evidence="3" id="KW-1133">Transmembrane helix</keyword>
<keyword evidence="6" id="KW-1185">Reference proteome</keyword>
<dbReference type="PANTHER" id="PTHR11481">
    <property type="entry name" value="IMMUNOGLOBULIN FC RECEPTOR"/>
    <property type="match status" value="1"/>
</dbReference>
<dbReference type="GO" id="GO:0004888">
    <property type="term" value="F:transmembrane signaling receptor activity"/>
    <property type="evidence" value="ECO:0007669"/>
    <property type="project" value="TreeGrafter"/>
</dbReference>
<feature type="domain" description="Ig-like" evidence="4">
    <location>
        <begin position="91"/>
        <end position="205"/>
    </location>
</feature>
<keyword evidence="3" id="KW-0472">Membrane</keyword>
<accession>A0A669EID2</accession>
<evidence type="ECO:0000256" key="3">
    <source>
        <dbReference type="SAM" id="Phobius"/>
    </source>
</evidence>
<name>A0A669EID2_ORENI</name>
<evidence type="ECO:0000259" key="4">
    <source>
        <dbReference type="PROSITE" id="PS50835"/>
    </source>
</evidence>
<dbReference type="SUPFAM" id="SSF48726">
    <property type="entry name" value="Immunoglobulin"/>
    <property type="match status" value="1"/>
</dbReference>
<evidence type="ECO:0000256" key="2">
    <source>
        <dbReference type="ARBA" id="ARBA00023157"/>
    </source>
</evidence>
<keyword evidence="1" id="KW-0732">Signal</keyword>